<dbReference type="InterPro" id="IPR010799">
    <property type="entry name" value="MlrC_C"/>
</dbReference>
<dbReference type="AlphaFoldDB" id="A0A2N4UDV4"/>
<name>A0A2N4UDV4_9BURK</name>
<accession>A0A2N4UDV4</accession>
<evidence type="ECO:0000313" key="3">
    <source>
        <dbReference type="Proteomes" id="UP000234328"/>
    </source>
</evidence>
<proteinExistence type="predicted"/>
<protein>
    <recommendedName>
        <fullName evidence="1">Microcystin LR degradation protein MlrC C-terminal domain-containing protein</fullName>
    </recommendedName>
</protein>
<dbReference type="Pfam" id="PF07171">
    <property type="entry name" value="MlrC_C"/>
    <property type="match status" value="1"/>
</dbReference>
<dbReference type="OrthoDB" id="5288421at2"/>
<evidence type="ECO:0000259" key="1">
    <source>
        <dbReference type="Pfam" id="PF07171"/>
    </source>
</evidence>
<sequence length="154" mass="16407">MTLSRHIEAGVGTQCTIDLGGKTDMPAVNLPGKPLRVTGTVVNITDGRYTVTGPMFTGMQLSLGRTVVLDAGGVLILVSEKPQEPFDVGIFMHAGIDPAAKKFILIKSKQHFLAGFGTLAKHIAMVAGPGVCGSDFSQFNYTKLERPIYPLDAF</sequence>
<dbReference type="EMBL" id="PDNV01000008">
    <property type="protein sequence ID" value="PLC53199.1"/>
    <property type="molecule type" value="Genomic_DNA"/>
</dbReference>
<keyword evidence="3" id="KW-1185">Reference proteome</keyword>
<comment type="caution">
    <text evidence="2">The sequence shown here is derived from an EMBL/GenBank/DDBJ whole genome shotgun (WGS) entry which is preliminary data.</text>
</comment>
<reference evidence="2 3" key="1">
    <citation type="submission" date="2017-10" db="EMBL/GenBank/DDBJ databases">
        <title>Two draft genome sequences of Pusillimonas sp. strains isolated from a nitrate- and radionuclide-contaminated groundwater in Russia.</title>
        <authorList>
            <person name="Grouzdev D.S."/>
            <person name="Tourova T.P."/>
            <person name="Goeva M.A."/>
            <person name="Babich T.L."/>
            <person name="Sokolova D.S."/>
            <person name="Abdullin R."/>
            <person name="Poltaraus A.B."/>
            <person name="Toshchakov S.V."/>
            <person name="Nazina T.N."/>
        </authorList>
    </citation>
    <scope>NUCLEOTIDE SEQUENCE [LARGE SCALE GENOMIC DNA]</scope>
    <source>
        <strain evidence="2 3">JR1/69-2-13</strain>
    </source>
</reference>
<evidence type="ECO:0000313" key="2">
    <source>
        <dbReference type="EMBL" id="PLC53199.1"/>
    </source>
</evidence>
<organism evidence="2 3">
    <name type="scientific">Pollutimonas nitritireducens</name>
    <dbReference type="NCBI Taxonomy" id="2045209"/>
    <lineage>
        <taxon>Bacteria</taxon>
        <taxon>Pseudomonadati</taxon>
        <taxon>Pseudomonadota</taxon>
        <taxon>Betaproteobacteria</taxon>
        <taxon>Burkholderiales</taxon>
        <taxon>Alcaligenaceae</taxon>
        <taxon>Pollutimonas</taxon>
    </lineage>
</organism>
<feature type="domain" description="Microcystin LR degradation protein MlrC C-terminal" evidence="1">
    <location>
        <begin position="7"/>
        <end position="143"/>
    </location>
</feature>
<dbReference type="Proteomes" id="UP000234328">
    <property type="component" value="Unassembled WGS sequence"/>
</dbReference>
<dbReference type="RefSeq" id="WP_102070469.1">
    <property type="nucleotide sequence ID" value="NZ_PDNV01000008.1"/>
</dbReference>
<gene>
    <name evidence="2" type="ORF">CR155_12990</name>
</gene>